<dbReference type="Proteomes" id="UP001595444">
    <property type="component" value="Unassembled WGS sequence"/>
</dbReference>
<organism evidence="2 3">
    <name type="scientific">Kordiimonas pumila</name>
    <dbReference type="NCBI Taxonomy" id="2161677"/>
    <lineage>
        <taxon>Bacteria</taxon>
        <taxon>Pseudomonadati</taxon>
        <taxon>Pseudomonadota</taxon>
        <taxon>Alphaproteobacteria</taxon>
        <taxon>Kordiimonadales</taxon>
        <taxon>Kordiimonadaceae</taxon>
        <taxon>Kordiimonas</taxon>
    </lineage>
</organism>
<feature type="chain" id="PRO_5047341768" evidence="1">
    <location>
        <begin position="27"/>
        <end position="327"/>
    </location>
</feature>
<keyword evidence="1" id="KW-0732">Signal</keyword>
<name>A0ABV7D5Y9_9PROT</name>
<comment type="caution">
    <text evidence="2">The sequence shown here is derived from an EMBL/GenBank/DDBJ whole genome shotgun (WGS) entry which is preliminary data.</text>
</comment>
<evidence type="ECO:0000256" key="1">
    <source>
        <dbReference type="SAM" id="SignalP"/>
    </source>
</evidence>
<protein>
    <submittedName>
        <fullName evidence="2">TraU family protein</fullName>
    </submittedName>
</protein>
<dbReference type="EMBL" id="JBHRSL010000010">
    <property type="protein sequence ID" value="MFC3052351.1"/>
    <property type="molecule type" value="Genomic_DNA"/>
</dbReference>
<sequence length="327" mass="35641">MGRRSCLCFLVGLSLVTFFASMRVQASPCDQGFINPLTKVHWPCIFPIQIAGISIGSKTPLDADNPKSPICFCPGSFGIPTPGIRINFWAPNRWIDTVENPGCMMPLGVDILPGTGQLHGGSRNTHRQATTFAQMHYYIAPVWAMLGLFTDIPCLDTSGFDVAMMSEVLPTYQNEILGAIINPEAVLFGNPAALLACVADAGLSHTGGTLDTLFWCMGGWGSTYPLGGRSSSGDIVEANAAIAAKQIFMMGRLGLLRNSLRSGCGERLAPIWQKSLYKLQMMKPVKQSSCVNIGRTGLLWTSRMHPPHHDNYAWQVFEKEYCCVTAF</sequence>
<reference evidence="3" key="1">
    <citation type="journal article" date="2019" name="Int. J. Syst. Evol. Microbiol.">
        <title>The Global Catalogue of Microorganisms (GCM) 10K type strain sequencing project: providing services to taxonomists for standard genome sequencing and annotation.</title>
        <authorList>
            <consortium name="The Broad Institute Genomics Platform"/>
            <consortium name="The Broad Institute Genome Sequencing Center for Infectious Disease"/>
            <person name="Wu L."/>
            <person name="Ma J."/>
        </authorList>
    </citation>
    <scope>NUCLEOTIDE SEQUENCE [LARGE SCALE GENOMIC DNA]</scope>
    <source>
        <strain evidence="3">KCTC 62164</strain>
    </source>
</reference>
<dbReference type="InterPro" id="IPR009649">
    <property type="entry name" value="TraU"/>
</dbReference>
<evidence type="ECO:0000313" key="3">
    <source>
        <dbReference type="Proteomes" id="UP001595444"/>
    </source>
</evidence>
<gene>
    <name evidence="2" type="ORF">ACFOKA_10595</name>
</gene>
<dbReference type="Pfam" id="PF06834">
    <property type="entry name" value="TraU"/>
    <property type="match status" value="1"/>
</dbReference>
<keyword evidence="3" id="KW-1185">Reference proteome</keyword>
<dbReference type="RefSeq" id="WP_194213983.1">
    <property type="nucleotide sequence ID" value="NZ_CP061205.1"/>
</dbReference>
<evidence type="ECO:0000313" key="2">
    <source>
        <dbReference type="EMBL" id="MFC3052351.1"/>
    </source>
</evidence>
<accession>A0ABV7D5Y9</accession>
<feature type="signal peptide" evidence="1">
    <location>
        <begin position="1"/>
        <end position="26"/>
    </location>
</feature>
<proteinExistence type="predicted"/>